<feature type="domain" description="Bacterial Ig-like" evidence="2">
    <location>
        <begin position="536"/>
        <end position="618"/>
    </location>
</feature>
<proteinExistence type="predicted"/>
<gene>
    <name evidence="3" type="ORF">SAMN02787118_12593</name>
</gene>
<evidence type="ECO:0000313" key="4">
    <source>
        <dbReference type="Proteomes" id="UP000181942"/>
    </source>
</evidence>
<dbReference type="EMBL" id="FONR01000025">
    <property type="protein sequence ID" value="SFG66795.1"/>
    <property type="molecule type" value="Genomic_DNA"/>
</dbReference>
<evidence type="ECO:0000256" key="1">
    <source>
        <dbReference type="SAM" id="MobiDB-lite"/>
    </source>
</evidence>
<feature type="region of interest" description="Disordered" evidence="1">
    <location>
        <begin position="1"/>
        <end position="85"/>
    </location>
</feature>
<feature type="region of interest" description="Disordered" evidence="1">
    <location>
        <begin position="459"/>
        <end position="478"/>
    </location>
</feature>
<dbReference type="GO" id="GO:0005975">
    <property type="term" value="P:carbohydrate metabolic process"/>
    <property type="evidence" value="ECO:0007669"/>
    <property type="project" value="UniProtKB-ARBA"/>
</dbReference>
<feature type="domain" description="Bacterial Ig-like" evidence="2">
    <location>
        <begin position="630"/>
        <end position="728"/>
    </location>
</feature>
<accession>A0A1I2TPA9</accession>
<dbReference type="Proteomes" id="UP000181942">
    <property type="component" value="Unassembled WGS sequence"/>
</dbReference>
<dbReference type="AlphaFoldDB" id="A0A1I2TPA9"/>
<dbReference type="InterPro" id="IPR013783">
    <property type="entry name" value="Ig-like_fold"/>
</dbReference>
<dbReference type="Pfam" id="PF16640">
    <property type="entry name" value="Big_3_5"/>
    <property type="match status" value="2"/>
</dbReference>
<organism evidence="3 4">
    <name type="scientific">Streptomyces mirabilis</name>
    <dbReference type="NCBI Taxonomy" id="68239"/>
    <lineage>
        <taxon>Bacteria</taxon>
        <taxon>Bacillati</taxon>
        <taxon>Actinomycetota</taxon>
        <taxon>Actinomycetes</taxon>
        <taxon>Kitasatosporales</taxon>
        <taxon>Streptomycetaceae</taxon>
        <taxon>Streptomyces</taxon>
    </lineage>
</organism>
<protein>
    <submittedName>
        <fullName evidence="3">Ig-like domain (Group 3)</fullName>
    </submittedName>
</protein>
<sequence>MGLASGPMSVSVQAWAATPPPTPSLREHQYLSSSPPDLTRREGAAGRAPTKARRVPGLAGAFVTDASSSASSGGGNEPSIAINPSNPKQIAITRFNFKFWQNGNADLLYSDDGGISWKEESTVPTPGLTDAQNGPYDQSIDYGRDGRLYGAFLTCSAPVTGPPAVPECNTLRVATGSTTDPTNASSWSWKDSPGGASSGTRTNVDQPWLLVNRDDVTANQDNAYTAYQDFGGNPDARVAVYRGANTANVSADNKAGTMNPLATNGGLRLAKDPRNGTMYALYQQSTGTLQSNSVLNNQPVNVTYRLNRSIDGGQHWTLNGNNDGVAVDTVNSDQGLGYKFGSVNALLGGVDHAAVDPSNGDVYVVYGADVSGNNQLRIRRLTDNGSGGLNVGAAANISTSTNAALPSVAVLDDGTIGVLYTAFDGNNTAGFPTFSAHLARSTDHGATFTDTLLQTFSSPEQTRTGCDTRPQPPNPNPPDLTCARQRVLGDYQQLKSVGNTFYGTFPGNTAGANPTSTPPIHALFFSVPQATQMTLASSANPSVYGQPVTFTATVKPVPDGGTVSFKVDGNALGGPVAVNTTTGEATSSAISTLRPGPYTVDATYSGNSDFKTATASLTQQADKAPVVTTLSSSATSSAFGHAVTFTDTVCPGPDSTSPSSPPTGTVTIKDGSTVLGTPTLVPGGGANCSQVQVTSSNLLPGTHTITADYGGDGNYLPAGTETLTQTVSCTRTITGQVNGAVFATRESTCIIDATVRGGVNGVPGGALFISNSTIRGSVQSSNGTLFSICGSSVIGSVQVNGATGFVLIGDPGDDHCPGNRITTGSVQLTNNHAGAELVANNIGGSVQVNGTTGTGPFPADSRAGIVGNTIGGSLACAGNVPPPTNRGTPNTVTGSRTGQCAAL</sequence>
<dbReference type="Gene3D" id="2.60.40.10">
    <property type="entry name" value="Immunoglobulins"/>
    <property type="match status" value="2"/>
</dbReference>
<name>A0A1I2TPA9_9ACTN</name>
<dbReference type="Gene3D" id="2.120.10.10">
    <property type="match status" value="1"/>
</dbReference>
<evidence type="ECO:0000313" key="3">
    <source>
        <dbReference type="EMBL" id="SFG66795.1"/>
    </source>
</evidence>
<dbReference type="InterPro" id="IPR032109">
    <property type="entry name" value="Big_3_5"/>
</dbReference>
<feature type="region of interest" description="Disordered" evidence="1">
    <location>
        <begin position="176"/>
        <end position="203"/>
    </location>
</feature>
<evidence type="ECO:0000259" key="2">
    <source>
        <dbReference type="Pfam" id="PF16640"/>
    </source>
</evidence>
<feature type="compositionally biased region" description="Polar residues" evidence="1">
    <location>
        <begin position="176"/>
        <end position="189"/>
    </location>
</feature>
<reference evidence="3 4" key="1">
    <citation type="submission" date="2016-10" db="EMBL/GenBank/DDBJ databases">
        <authorList>
            <person name="de Groot N.N."/>
        </authorList>
    </citation>
    <scope>NUCLEOTIDE SEQUENCE [LARGE SCALE GENOMIC DNA]</scope>
    <source>
        <strain evidence="3 4">OK461</strain>
    </source>
</reference>
<dbReference type="SUPFAM" id="SSF110296">
    <property type="entry name" value="Oligoxyloglucan reducing end-specific cellobiohydrolase"/>
    <property type="match status" value="1"/>
</dbReference>